<feature type="compositionally biased region" description="Low complexity" evidence="5">
    <location>
        <begin position="125"/>
        <end position="138"/>
    </location>
</feature>
<dbReference type="PANTHER" id="PTHR12549">
    <property type="entry name" value="JMJC DOMAIN-CONTAINING HISTONE DEMETHYLATION PROTEIN"/>
    <property type="match status" value="1"/>
</dbReference>
<accession>A0A8B9S7T9</accession>
<feature type="region of interest" description="Disordered" evidence="5">
    <location>
        <begin position="84"/>
        <end position="208"/>
    </location>
</feature>
<sequence length="1039" mass="109538">MLTCRTFPHCKPRGAGSAPRQHLGRAGTVPDAPPSHSRASTFPHTVLSVPRVRPAWDGAEHHMNGAEAWPATPGWGRPCSGQRGPCLGRPPRSRDWRPRATRSPPSWATAPGWMRRRGSSGGTLRGARGSAGSLRGAGWAVHTRRHRRACGTPSPLPEPPAAAQGGSGPLRQRLRLGEQGKRRGAKGLQQPGVPAAPQLPVPLTPALTEPSAPLQEFYPKKDPGFHLLAKDQVQSQLLGRGQVGTARQDRDRDAGHAGRPLFLLQPGAPGGSWAGTRPRAVDFPPEPAPGRPSKPKDESLTYQSLAPGSPLGPREPDPSPLLTDGRYPPALSNPELPAACLCAAPGCERCPGVGCRALGPLAAPAEAPGPDGEAALGAKGGGFACPPSNHTKLKKTWLTRHSEQSSPRCKAPAEGKRSAKRPFAFGAGGELSVDGFCTLDEAEGEMLHLDVAGKERRSKSAGSSLCLAKYLLSVLGDPFCEAVRRDREAWLGARGGHERGEGAPQLCDACQRGLFNSHWSCARCGFQLCPDCHRGRRQEAGQGTSWGYWGAAAPADRVSPSPVLTELWKLLHQVRAKFDIKSRCPCGAAAADGDPAEAAGSRQVRGAVPGPAADPAGRCLGAKPRGRDWPAGEGCGGDVLPTGRPPGPTATLCDLLASTAVKLCLGHNGVRMAFAPVSPALPSDTRLANILDSIITRVVERKIQERQAGREPGGPGATEPPASHCLLAPGGLLWLRHPDHAANYKLFQEHWRQGQPVLVSGLQKTLDGRLWGPESFCPAGGEQEVEVVNLRAQPRRLRISSKEFWDGFAASAGKQPSAGRPVSIKGTGLGRGRLRVMAVLGRMQGGAGQPARPVPPGMALGAGMAGVSPEDSTIGTKNLTVEAADSISVLVHAGASPPDRPGRAGAGERLWDARSRPGALWHIFRAEDAGRIRDFLQKVGAARDGAAQPEPATRPGRYLDLSLRRRLREECGVSGWTLLQFLGDAVLVPAGAPHQVQTLTGTVSVEQRFLSPENAARLRDHSTGPTGAARRLRAQVGGQ</sequence>
<comment type="subcellular location">
    <subcellularLocation>
        <location evidence="1 4">Nucleus</location>
    </subcellularLocation>
</comment>
<evidence type="ECO:0000256" key="1">
    <source>
        <dbReference type="ARBA" id="ARBA00004123"/>
    </source>
</evidence>
<dbReference type="InterPro" id="IPR045109">
    <property type="entry name" value="LSDs-like"/>
</dbReference>
<evidence type="ECO:0000256" key="5">
    <source>
        <dbReference type="SAM" id="MobiDB-lite"/>
    </source>
</evidence>
<comment type="function">
    <text evidence="4">Histone demethylase that specifically demethylates 'Lys-9' of histone H3, thereby playing a central role in histone code.</text>
</comment>
<keyword evidence="8" id="KW-1185">Reference proteome</keyword>
<evidence type="ECO:0000313" key="7">
    <source>
        <dbReference type="Ensembl" id="ENSAOWP00000010851.1"/>
    </source>
</evidence>
<comment type="similarity">
    <text evidence="4">Belongs to the JHDM2 histone demethylase family.</text>
</comment>
<dbReference type="GO" id="GO:0000118">
    <property type="term" value="C:histone deacetylase complex"/>
    <property type="evidence" value="ECO:0007669"/>
    <property type="project" value="UniProtKB-UniRule"/>
</dbReference>
<keyword evidence="3 4" id="KW-0539">Nucleus</keyword>
<dbReference type="InterPro" id="IPR003347">
    <property type="entry name" value="JmjC_dom"/>
</dbReference>
<feature type="region of interest" description="Disordered" evidence="5">
    <location>
        <begin position="241"/>
        <end position="330"/>
    </location>
</feature>
<evidence type="ECO:0000256" key="3">
    <source>
        <dbReference type="ARBA" id="ARBA00023242"/>
    </source>
</evidence>
<proteinExistence type="inferred from homology"/>
<feature type="domain" description="JmjC" evidence="6">
    <location>
        <begin position="809"/>
        <end position="1026"/>
    </location>
</feature>
<evidence type="ECO:0000256" key="2">
    <source>
        <dbReference type="ARBA" id="ARBA00022723"/>
    </source>
</evidence>
<dbReference type="PANTHER" id="PTHR12549:SF4">
    <property type="entry name" value="LYSINE-SPECIFIC DEMETHYLASE HAIRLESS"/>
    <property type="match status" value="1"/>
</dbReference>
<evidence type="ECO:0000313" key="8">
    <source>
        <dbReference type="Proteomes" id="UP000694424"/>
    </source>
</evidence>
<dbReference type="GO" id="GO:0006357">
    <property type="term" value="P:regulation of transcription by RNA polymerase II"/>
    <property type="evidence" value="ECO:0007669"/>
    <property type="project" value="TreeGrafter"/>
</dbReference>
<feature type="region of interest" description="Disordered" evidence="5">
    <location>
        <begin position="1"/>
        <end position="41"/>
    </location>
</feature>
<keyword evidence="4" id="KW-0408">Iron</keyword>
<feature type="region of interest" description="Disordered" evidence="5">
    <location>
        <begin position="1017"/>
        <end position="1039"/>
    </location>
</feature>
<name>A0A8B9S7T9_APTOW</name>
<evidence type="ECO:0000259" key="6">
    <source>
        <dbReference type="PROSITE" id="PS51184"/>
    </source>
</evidence>
<dbReference type="Ensembl" id="ENSAOWT00000012336.1">
    <property type="protein sequence ID" value="ENSAOWP00000010851.1"/>
    <property type="gene ID" value="ENSAOWG00000007466.1"/>
</dbReference>
<dbReference type="Proteomes" id="UP000694424">
    <property type="component" value="Unplaced"/>
</dbReference>
<organism evidence="7 8">
    <name type="scientific">Apteryx owenii</name>
    <name type="common">Little spotted kiwi</name>
    <dbReference type="NCBI Taxonomy" id="8824"/>
    <lineage>
        <taxon>Eukaryota</taxon>
        <taxon>Metazoa</taxon>
        <taxon>Chordata</taxon>
        <taxon>Craniata</taxon>
        <taxon>Vertebrata</taxon>
        <taxon>Euteleostomi</taxon>
        <taxon>Archelosauria</taxon>
        <taxon>Archosauria</taxon>
        <taxon>Dinosauria</taxon>
        <taxon>Saurischia</taxon>
        <taxon>Theropoda</taxon>
        <taxon>Coelurosauria</taxon>
        <taxon>Aves</taxon>
        <taxon>Palaeognathae</taxon>
        <taxon>Apterygiformes</taxon>
        <taxon>Apterygidae</taxon>
        <taxon>Apteryx</taxon>
    </lineage>
</organism>
<dbReference type="PROSITE" id="PS51184">
    <property type="entry name" value="JMJC"/>
    <property type="match status" value="1"/>
</dbReference>
<dbReference type="GO" id="GO:0003712">
    <property type="term" value="F:transcription coregulator activity"/>
    <property type="evidence" value="ECO:0007669"/>
    <property type="project" value="TreeGrafter"/>
</dbReference>
<dbReference type="SMART" id="SM00558">
    <property type="entry name" value="JmjC"/>
    <property type="match status" value="1"/>
</dbReference>
<keyword evidence="2 4" id="KW-0479">Metal-binding</keyword>
<dbReference type="GO" id="GO:0046872">
    <property type="term" value="F:metal ion binding"/>
    <property type="evidence" value="ECO:0007669"/>
    <property type="project" value="UniProtKB-UniRule"/>
</dbReference>
<dbReference type="EC" id="1.14.11.65" evidence="4"/>
<dbReference type="Pfam" id="PF02373">
    <property type="entry name" value="JmjC"/>
    <property type="match status" value="1"/>
</dbReference>
<dbReference type="GO" id="GO:0140683">
    <property type="term" value="F:histone H3K9me/H3K9me2 demethylase activity"/>
    <property type="evidence" value="ECO:0007669"/>
    <property type="project" value="UniProtKB-EC"/>
</dbReference>
<comment type="domain">
    <text evidence="4">The JmjC domain and the C6-type zinc-finger are required for the demethylation activity.</text>
</comment>
<dbReference type="AlphaFoldDB" id="A0A8B9S7T9"/>
<reference evidence="7" key="1">
    <citation type="submission" date="2025-08" db="UniProtKB">
        <authorList>
            <consortium name="Ensembl"/>
        </authorList>
    </citation>
    <scope>IDENTIFICATION</scope>
</reference>
<comment type="domain">
    <text evidence="4">Leu-Xaa-Xaa-Leu-Leu (LXXLL) motifs are known to mediate the association with nuclear receptors.</text>
</comment>
<dbReference type="Gene3D" id="2.60.120.650">
    <property type="entry name" value="Cupin"/>
    <property type="match status" value="2"/>
</dbReference>
<protein>
    <recommendedName>
        <fullName evidence="4">Lysine-specific demethylase</fullName>
        <ecNumber evidence="4">1.14.11.65</ecNumber>
    </recommendedName>
</protein>
<dbReference type="GO" id="GO:0000785">
    <property type="term" value="C:chromatin"/>
    <property type="evidence" value="ECO:0007669"/>
    <property type="project" value="TreeGrafter"/>
</dbReference>
<reference evidence="7" key="2">
    <citation type="submission" date="2025-09" db="UniProtKB">
        <authorList>
            <consortium name="Ensembl"/>
        </authorList>
    </citation>
    <scope>IDENTIFICATION</scope>
</reference>
<comment type="catalytic activity">
    <reaction evidence="4">
        <text>N(6),N(6)-dimethyl-L-lysyl(9)-[histone H3] + 2 2-oxoglutarate + 2 O2 = L-lysyl(9)-[histone H3] + 2 formaldehyde + 2 succinate + 2 CO2</text>
        <dbReference type="Rhea" id="RHEA:60188"/>
        <dbReference type="Rhea" id="RHEA-COMP:15541"/>
        <dbReference type="Rhea" id="RHEA-COMP:15546"/>
        <dbReference type="ChEBI" id="CHEBI:15379"/>
        <dbReference type="ChEBI" id="CHEBI:16526"/>
        <dbReference type="ChEBI" id="CHEBI:16810"/>
        <dbReference type="ChEBI" id="CHEBI:16842"/>
        <dbReference type="ChEBI" id="CHEBI:29969"/>
        <dbReference type="ChEBI" id="CHEBI:30031"/>
        <dbReference type="ChEBI" id="CHEBI:61976"/>
        <dbReference type="EC" id="1.14.11.65"/>
    </reaction>
</comment>
<dbReference type="SUPFAM" id="SSF51197">
    <property type="entry name" value="Clavaminate synthase-like"/>
    <property type="match status" value="2"/>
</dbReference>
<evidence type="ECO:0000256" key="4">
    <source>
        <dbReference type="RuleBase" id="RU369087"/>
    </source>
</evidence>
<dbReference type="GO" id="GO:0031490">
    <property type="term" value="F:chromatin DNA binding"/>
    <property type="evidence" value="ECO:0007669"/>
    <property type="project" value="TreeGrafter"/>
</dbReference>
<comment type="cofactor">
    <cofactor evidence="4">
        <name>Fe(2+)</name>
        <dbReference type="ChEBI" id="CHEBI:29033"/>
    </cofactor>
    <text evidence="4">Binds 1 Fe(2+) ion per subunit.</text>
</comment>
<dbReference type="GO" id="GO:0070988">
    <property type="term" value="P:demethylation"/>
    <property type="evidence" value="ECO:0007669"/>
    <property type="project" value="UniProtKB-UniRule"/>
</dbReference>
<feature type="compositionally biased region" description="Basic and acidic residues" evidence="5">
    <location>
        <begin position="247"/>
        <end position="256"/>
    </location>
</feature>